<gene>
    <name evidence="1" type="ORF">M4L21_13575</name>
</gene>
<dbReference type="EMBL" id="JAMBPX010000011">
    <property type="protein sequence ID" value="MDG0860358.1"/>
    <property type="molecule type" value="Genomic_DNA"/>
</dbReference>
<dbReference type="AlphaFoldDB" id="A0A9X4LC16"/>
<sequence length="70" mass="8251">MANYTLTETKKIFTTTENEAERFIGEMQNSYGTAITKKSITKKTKRTKEEEYDYYISFVEITHNTLKDLI</sequence>
<dbReference type="RefSeq" id="WP_277595877.1">
    <property type="nucleotide sequence ID" value="NZ_JAMBPX010000011.1"/>
</dbReference>
<evidence type="ECO:0000313" key="2">
    <source>
        <dbReference type="Proteomes" id="UP001152302"/>
    </source>
</evidence>
<proteinExistence type="predicted"/>
<accession>A0A9X4LC16</accession>
<comment type="caution">
    <text evidence="1">The sequence shown here is derived from an EMBL/GenBank/DDBJ whole genome shotgun (WGS) entry which is preliminary data.</text>
</comment>
<reference evidence="1" key="1">
    <citation type="submission" date="2022-05" db="EMBL/GenBank/DDBJ databases">
        <title>Comparative genomics of Staphylococcus equorum isolates.</title>
        <authorList>
            <person name="Luelf R.H."/>
        </authorList>
    </citation>
    <scope>NUCLEOTIDE SEQUENCE</scope>
    <source>
        <strain evidence="1">TMW 2.2343</strain>
    </source>
</reference>
<organism evidence="1 2">
    <name type="scientific">Staphylococcus equorum</name>
    <dbReference type="NCBI Taxonomy" id="246432"/>
    <lineage>
        <taxon>Bacteria</taxon>
        <taxon>Bacillati</taxon>
        <taxon>Bacillota</taxon>
        <taxon>Bacilli</taxon>
        <taxon>Bacillales</taxon>
        <taxon>Staphylococcaceae</taxon>
        <taxon>Staphylococcus</taxon>
    </lineage>
</organism>
<name>A0A9X4LC16_9STAP</name>
<dbReference type="Proteomes" id="UP001152302">
    <property type="component" value="Unassembled WGS sequence"/>
</dbReference>
<protein>
    <submittedName>
        <fullName evidence="1">Uncharacterized protein</fullName>
    </submittedName>
</protein>
<evidence type="ECO:0000313" key="1">
    <source>
        <dbReference type="EMBL" id="MDG0860358.1"/>
    </source>
</evidence>